<dbReference type="RefSeq" id="WP_209457244.1">
    <property type="nucleotide sequence ID" value="NZ_BAAACS010000019.1"/>
</dbReference>
<dbReference type="Pfam" id="PF00005">
    <property type="entry name" value="ABC_tran"/>
    <property type="match status" value="1"/>
</dbReference>
<keyword evidence="9" id="KW-0472">Membrane</keyword>
<dbReference type="SMART" id="SM00382">
    <property type="entry name" value="AAA"/>
    <property type="match status" value="1"/>
</dbReference>
<dbReference type="PROSITE" id="PS50893">
    <property type="entry name" value="ABC_TRANSPORTER_2"/>
    <property type="match status" value="1"/>
</dbReference>
<dbReference type="Proteomes" id="UP000767291">
    <property type="component" value="Unassembled WGS sequence"/>
</dbReference>
<dbReference type="InterPro" id="IPR003439">
    <property type="entry name" value="ABC_transporter-like_ATP-bd"/>
</dbReference>
<comment type="subcellular location">
    <subcellularLocation>
        <location evidence="1">Cell membrane</location>
        <topology evidence="1">Peripheral membrane protein</topology>
    </subcellularLocation>
</comment>
<keyword evidence="5" id="KW-0997">Cell inner membrane</keyword>
<dbReference type="GO" id="GO:0005524">
    <property type="term" value="F:ATP binding"/>
    <property type="evidence" value="ECO:0007669"/>
    <property type="project" value="UniProtKB-KW"/>
</dbReference>
<dbReference type="PANTHER" id="PTHR43297:SF14">
    <property type="entry name" value="ATPASE AAA-TYPE CORE DOMAIN-CONTAINING PROTEIN"/>
    <property type="match status" value="1"/>
</dbReference>
<keyword evidence="3" id="KW-0813">Transport</keyword>
<evidence type="ECO:0000256" key="1">
    <source>
        <dbReference type="ARBA" id="ARBA00004202"/>
    </source>
</evidence>
<reference evidence="11 12" key="1">
    <citation type="submission" date="2021-03" db="EMBL/GenBank/DDBJ databases">
        <title>Genomic Encyclopedia of Type Strains, Phase IV (KMG-IV): sequencing the most valuable type-strain genomes for metagenomic binning, comparative biology and taxonomic classification.</title>
        <authorList>
            <person name="Goeker M."/>
        </authorList>
    </citation>
    <scope>NUCLEOTIDE SEQUENCE [LARGE SCALE GENOMIC DNA]</scope>
    <source>
        <strain evidence="11 12">DSM 1289</strain>
    </source>
</reference>
<organism evidence="11 12">
    <name type="scientific">Metaclostridioides mangenotii</name>
    <dbReference type="NCBI Taxonomy" id="1540"/>
    <lineage>
        <taxon>Bacteria</taxon>
        <taxon>Bacillati</taxon>
        <taxon>Bacillota</taxon>
        <taxon>Clostridia</taxon>
        <taxon>Peptostreptococcales</taxon>
        <taxon>Peptostreptococcaceae</taxon>
        <taxon>Metaclostridioides</taxon>
    </lineage>
</organism>
<keyword evidence="12" id="KW-1185">Reference proteome</keyword>
<evidence type="ECO:0000256" key="7">
    <source>
        <dbReference type="ARBA" id="ARBA00022840"/>
    </source>
</evidence>
<evidence type="ECO:0000256" key="3">
    <source>
        <dbReference type="ARBA" id="ARBA00022448"/>
    </source>
</evidence>
<name>A0ABS4ED33_9FIRM</name>
<dbReference type="SUPFAM" id="SSF52540">
    <property type="entry name" value="P-loop containing nucleoside triphosphate hydrolases"/>
    <property type="match status" value="1"/>
</dbReference>
<sequence>MNTLLSIENLHINFRTFENNIKVVNGVSLDVKRGEVLSLVGESGSGKSSLCKSIMGILPKNAIIESGSIKFEGVDLIYRFDENDKSDNNSLCRKNKNIQKTKITNIIRTEDISIVFQNPTSYLDPTLTVGSQIIEGLLISKKLSKREAKSRAVKLIGDVGLDNPKERFNQYPHQLSGGMLQRIAIAMAISNKPKLIIADEPTTSLDTIVQKQIVTLLLEIQEKYNTSIIFVTHDLRLAKSISDRIAVMYRGEILEVGNCKDIYENPSSLYTKDLLNSLKKIDF</sequence>
<keyword evidence="7 11" id="KW-0067">ATP-binding</keyword>
<evidence type="ECO:0000313" key="12">
    <source>
        <dbReference type="Proteomes" id="UP000767291"/>
    </source>
</evidence>
<dbReference type="PROSITE" id="PS00211">
    <property type="entry name" value="ABC_TRANSPORTER_1"/>
    <property type="match status" value="1"/>
</dbReference>
<keyword evidence="8" id="KW-1278">Translocase</keyword>
<dbReference type="InterPro" id="IPR017871">
    <property type="entry name" value="ABC_transporter-like_CS"/>
</dbReference>
<dbReference type="InterPro" id="IPR050388">
    <property type="entry name" value="ABC_Ni/Peptide_Import"/>
</dbReference>
<comment type="caution">
    <text evidence="11">The sequence shown here is derived from an EMBL/GenBank/DDBJ whole genome shotgun (WGS) entry which is preliminary data.</text>
</comment>
<dbReference type="Gene3D" id="3.40.50.300">
    <property type="entry name" value="P-loop containing nucleotide triphosphate hydrolases"/>
    <property type="match status" value="1"/>
</dbReference>
<evidence type="ECO:0000256" key="9">
    <source>
        <dbReference type="ARBA" id="ARBA00023136"/>
    </source>
</evidence>
<accession>A0ABS4ED33</accession>
<keyword evidence="6" id="KW-0547">Nucleotide-binding</keyword>
<evidence type="ECO:0000313" key="11">
    <source>
        <dbReference type="EMBL" id="MBP1855844.1"/>
    </source>
</evidence>
<dbReference type="InterPro" id="IPR003593">
    <property type="entry name" value="AAA+_ATPase"/>
</dbReference>
<evidence type="ECO:0000259" key="10">
    <source>
        <dbReference type="PROSITE" id="PS50893"/>
    </source>
</evidence>
<dbReference type="InterPro" id="IPR027417">
    <property type="entry name" value="P-loop_NTPase"/>
</dbReference>
<dbReference type="PANTHER" id="PTHR43297">
    <property type="entry name" value="OLIGOPEPTIDE TRANSPORT ATP-BINDING PROTEIN APPD"/>
    <property type="match status" value="1"/>
</dbReference>
<keyword evidence="4" id="KW-1003">Cell membrane</keyword>
<proteinExistence type="inferred from homology"/>
<evidence type="ECO:0000256" key="6">
    <source>
        <dbReference type="ARBA" id="ARBA00022741"/>
    </source>
</evidence>
<gene>
    <name evidence="11" type="ORF">J2Z43_002245</name>
</gene>
<evidence type="ECO:0000256" key="2">
    <source>
        <dbReference type="ARBA" id="ARBA00005417"/>
    </source>
</evidence>
<dbReference type="EMBL" id="JAGGJX010000005">
    <property type="protein sequence ID" value="MBP1855844.1"/>
    <property type="molecule type" value="Genomic_DNA"/>
</dbReference>
<evidence type="ECO:0000256" key="5">
    <source>
        <dbReference type="ARBA" id="ARBA00022519"/>
    </source>
</evidence>
<protein>
    <submittedName>
        <fullName evidence="11">Oligopeptide transport system ATP-binding protein</fullName>
    </submittedName>
</protein>
<comment type="similarity">
    <text evidence="2">Belongs to the ABC transporter superfamily.</text>
</comment>
<evidence type="ECO:0000256" key="4">
    <source>
        <dbReference type="ARBA" id="ARBA00022475"/>
    </source>
</evidence>
<dbReference type="CDD" id="cd03257">
    <property type="entry name" value="ABC_NikE_OppD_transporters"/>
    <property type="match status" value="1"/>
</dbReference>
<evidence type="ECO:0000256" key="8">
    <source>
        <dbReference type="ARBA" id="ARBA00022967"/>
    </source>
</evidence>
<feature type="domain" description="ABC transporter" evidence="10">
    <location>
        <begin position="5"/>
        <end position="275"/>
    </location>
</feature>